<name>A0AAV8XPS3_9CUCU</name>
<sequence length="452" mass="52458">MRYCSSCEVELITSFLLCHKSYHNKCIGLDEDGYKAVNKLKMFKYICDECSVIGVYSKVDKLCDSLESCLSTIKQQAQQIQCNQNSHRINDCKNETTCGKCAASHRTSECESSVRKCINCSIRNGSFGTKLDVNYYVNDPDCPCYRLIREQEKIDATFDYSVVKLPIQTLTYRDYYPFDKNEFAIDAVCVNWTFVQELPNIEEKVNFINNAIKTIFDIHAPYRTIELRKPNKPYITETIQEISRHKHYPVNTQQKKQTEILKSAFRISLCSQNYIEQNNASCSKEINTEVDMLEDNSHFVTAENLAINTTFELHSDFPLNSYNPNMFLHLQNYDTSKIETSHDKKIVLVEELQKWVSKNDVNSNHVMELLHILHPHLNFLPMQARTLMKTCSRIMKSDSMTKMRYDQLTKLNEDRLAAIGGTSIDSLTRRILKYVLSNEVGMLFNWEGRDKK</sequence>
<dbReference type="InterPro" id="IPR009030">
    <property type="entry name" value="Growth_fac_rcpt_cys_sf"/>
</dbReference>
<evidence type="ECO:0000313" key="1">
    <source>
        <dbReference type="EMBL" id="KAJ8940898.1"/>
    </source>
</evidence>
<dbReference type="Proteomes" id="UP001162156">
    <property type="component" value="Unassembled WGS sequence"/>
</dbReference>
<comment type="caution">
    <text evidence="1">The sequence shown here is derived from an EMBL/GenBank/DDBJ whole genome shotgun (WGS) entry which is preliminary data.</text>
</comment>
<protein>
    <submittedName>
        <fullName evidence="1">Uncharacterized protein</fullName>
    </submittedName>
</protein>
<organism evidence="1 2">
    <name type="scientific">Rhamnusium bicolor</name>
    <dbReference type="NCBI Taxonomy" id="1586634"/>
    <lineage>
        <taxon>Eukaryota</taxon>
        <taxon>Metazoa</taxon>
        <taxon>Ecdysozoa</taxon>
        <taxon>Arthropoda</taxon>
        <taxon>Hexapoda</taxon>
        <taxon>Insecta</taxon>
        <taxon>Pterygota</taxon>
        <taxon>Neoptera</taxon>
        <taxon>Endopterygota</taxon>
        <taxon>Coleoptera</taxon>
        <taxon>Polyphaga</taxon>
        <taxon>Cucujiformia</taxon>
        <taxon>Chrysomeloidea</taxon>
        <taxon>Cerambycidae</taxon>
        <taxon>Lepturinae</taxon>
        <taxon>Rhagiini</taxon>
        <taxon>Rhamnusium</taxon>
    </lineage>
</organism>
<keyword evidence="2" id="KW-1185">Reference proteome</keyword>
<dbReference type="AlphaFoldDB" id="A0AAV8XPS3"/>
<reference evidence="1" key="1">
    <citation type="journal article" date="2023" name="Insect Mol. Biol.">
        <title>Genome sequencing provides insights into the evolution of gene families encoding plant cell wall-degrading enzymes in longhorned beetles.</title>
        <authorList>
            <person name="Shin N.R."/>
            <person name="Okamura Y."/>
            <person name="Kirsch R."/>
            <person name="Pauchet Y."/>
        </authorList>
    </citation>
    <scope>NUCLEOTIDE SEQUENCE</scope>
    <source>
        <strain evidence="1">RBIC_L_NR</strain>
    </source>
</reference>
<proteinExistence type="predicted"/>
<accession>A0AAV8XPS3</accession>
<gene>
    <name evidence="1" type="ORF">NQ314_010538</name>
</gene>
<evidence type="ECO:0000313" key="2">
    <source>
        <dbReference type="Proteomes" id="UP001162156"/>
    </source>
</evidence>
<dbReference type="SUPFAM" id="SSF57184">
    <property type="entry name" value="Growth factor receptor domain"/>
    <property type="match status" value="1"/>
</dbReference>
<dbReference type="EMBL" id="JANEYF010002934">
    <property type="protein sequence ID" value="KAJ8940898.1"/>
    <property type="molecule type" value="Genomic_DNA"/>
</dbReference>